<feature type="domain" description="Galactosyltransferase C-terminal" evidence="6">
    <location>
        <begin position="162"/>
        <end position="208"/>
    </location>
</feature>
<feature type="domain" description="Glycosyltransferase 2-like" evidence="5">
    <location>
        <begin position="7"/>
        <end position="120"/>
    </location>
</feature>
<dbReference type="RefSeq" id="WP_210100496.1">
    <property type="nucleotide sequence ID" value="NZ_BAABLK010000004.1"/>
</dbReference>
<reference evidence="8" key="1">
    <citation type="journal article" date="2019" name="Int. J. Syst. Evol. Microbiol.">
        <title>The Global Catalogue of Microorganisms (GCM) 10K type strain sequencing project: providing services to taxonomists for standard genome sequencing and annotation.</title>
        <authorList>
            <consortium name="The Broad Institute Genomics Platform"/>
            <consortium name="The Broad Institute Genome Sequencing Center for Infectious Disease"/>
            <person name="Wu L."/>
            <person name="Ma J."/>
        </authorList>
    </citation>
    <scope>NUCLEOTIDE SEQUENCE [LARGE SCALE GENOMIC DNA]</scope>
    <source>
        <strain evidence="8">JCM 18952</strain>
    </source>
</reference>
<comment type="pathway">
    <text evidence="1">Cell wall biogenesis; cell wall polysaccharide biosynthesis.</text>
</comment>
<organism evidence="7 8">
    <name type="scientific">Paeniglutamicibacter antarcticus</name>
    <dbReference type="NCBI Taxonomy" id="494023"/>
    <lineage>
        <taxon>Bacteria</taxon>
        <taxon>Bacillati</taxon>
        <taxon>Actinomycetota</taxon>
        <taxon>Actinomycetes</taxon>
        <taxon>Micrococcales</taxon>
        <taxon>Micrococcaceae</taxon>
        <taxon>Paeniglutamicibacter</taxon>
    </lineage>
</organism>
<accession>A0ABP9TIF7</accession>
<keyword evidence="4" id="KW-0808">Transferase</keyword>
<dbReference type="Proteomes" id="UP001501257">
    <property type="component" value="Unassembled WGS sequence"/>
</dbReference>
<evidence type="ECO:0000259" key="5">
    <source>
        <dbReference type="Pfam" id="PF00535"/>
    </source>
</evidence>
<dbReference type="InterPro" id="IPR029044">
    <property type="entry name" value="Nucleotide-diphossugar_trans"/>
</dbReference>
<evidence type="ECO:0000256" key="3">
    <source>
        <dbReference type="ARBA" id="ARBA00022676"/>
    </source>
</evidence>
<comment type="similarity">
    <text evidence="2">Belongs to the glycosyltransferase 2 family.</text>
</comment>
<evidence type="ECO:0000313" key="7">
    <source>
        <dbReference type="EMBL" id="GAA5225638.1"/>
    </source>
</evidence>
<protein>
    <submittedName>
        <fullName evidence="7">Glycosyltransferase</fullName>
    </submittedName>
</protein>
<evidence type="ECO:0000256" key="1">
    <source>
        <dbReference type="ARBA" id="ARBA00004776"/>
    </source>
</evidence>
<dbReference type="InterPro" id="IPR001173">
    <property type="entry name" value="Glyco_trans_2-like"/>
</dbReference>
<dbReference type="PANTHER" id="PTHR43179">
    <property type="entry name" value="RHAMNOSYLTRANSFERASE WBBL"/>
    <property type="match status" value="1"/>
</dbReference>
<evidence type="ECO:0000313" key="8">
    <source>
        <dbReference type="Proteomes" id="UP001501257"/>
    </source>
</evidence>
<dbReference type="Gene3D" id="3.90.550.10">
    <property type="entry name" value="Spore Coat Polysaccharide Biosynthesis Protein SpsA, Chain A"/>
    <property type="match status" value="1"/>
</dbReference>
<dbReference type="InterPro" id="IPR027791">
    <property type="entry name" value="Galactosyl_T_C"/>
</dbReference>
<keyword evidence="3" id="KW-0328">Glycosyltransferase</keyword>
<evidence type="ECO:0000259" key="6">
    <source>
        <dbReference type="Pfam" id="PF02709"/>
    </source>
</evidence>
<comment type="caution">
    <text evidence="7">The sequence shown here is derived from an EMBL/GenBank/DDBJ whole genome shotgun (WGS) entry which is preliminary data.</text>
</comment>
<evidence type="ECO:0000256" key="2">
    <source>
        <dbReference type="ARBA" id="ARBA00006739"/>
    </source>
</evidence>
<name>A0ABP9TIF7_9MICC</name>
<dbReference type="Pfam" id="PF02709">
    <property type="entry name" value="Glyco_transf_7C"/>
    <property type="match status" value="1"/>
</dbReference>
<evidence type="ECO:0000256" key="4">
    <source>
        <dbReference type="ARBA" id="ARBA00022679"/>
    </source>
</evidence>
<sequence>MQERGFSVLVIAHGRAGHLRQLLAGAERSAELPCEVVLVYMDEPDPEQVSCSLPLRIHHVSSRPEETGLPLARARNAAAALASCPNLVFLDVDCIASATLFTALVDAIETDPVLAMAQPRYLRAPLETGASINDFALMEASLAHHARKNLAEGGAGSRHEMFWSLGFSIKAELFAQLGGFDEGYTGYGGEDTDFAFRARAAGVPMVFVAEPLFHQHHGVHKPPFNHFEAIVANARLFHGRWGTWPMEGWLGAFASAGLLEWAPAGTGFTVLRTPTGGEIESARSSDPY</sequence>
<dbReference type="SUPFAM" id="SSF53448">
    <property type="entry name" value="Nucleotide-diphospho-sugar transferases"/>
    <property type="match status" value="1"/>
</dbReference>
<gene>
    <name evidence="7" type="ORF">GCM10025778_01680</name>
</gene>
<dbReference type="PANTHER" id="PTHR43179:SF12">
    <property type="entry name" value="GALACTOFURANOSYLTRANSFERASE GLFT2"/>
    <property type="match status" value="1"/>
</dbReference>
<keyword evidence="8" id="KW-1185">Reference proteome</keyword>
<dbReference type="Pfam" id="PF00535">
    <property type="entry name" value="Glycos_transf_2"/>
    <property type="match status" value="1"/>
</dbReference>
<proteinExistence type="inferred from homology"/>
<dbReference type="EMBL" id="BAABLK010000004">
    <property type="protein sequence ID" value="GAA5225638.1"/>
    <property type="molecule type" value="Genomic_DNA"/>
</dbReference>